<dbReference type="EMBL" id="LR031874">
    <property type="protein sequence ID" value="VDD23871.1"/>
    <property type="molecule type" value="Genomic_DNA"/>
</dbReference>
<reference evidence="1" key="1">
    <citation type="submission" date="2018-11" db="EMBL/GenBank/DDBJ databases">
        <authorList>
            <consortium name="Genoscope - CEA"/>
            <person name="William W."/>
        </authorList>
    </citation>
    <scope>NUCLEOTIDE SEQUENCE</scope>
</reference>
<organism evidence="1">
    <name type="scientific">Brassica oleracea</name>
    <name type="common">Wild cabbage</name>
    <dbReference type="NCBI Taxonomy" id="3712"/>
    <lineage>
        <taxon>Eukaryota</taxon>
        <taxon>Viridiplantae</taxon>
        <taxon>Streptophyta</taxon>
        <taxon>Embryophyta</taxon>
        <taxon>Tracheophyta</taxon>
        <taxon>Spermatophyta</taxon>
        <taxon>Magnoliopsida</taxon>
        <taxon>eudicotyledons</taxon>
        <taxon>Gunneridae</taxon>
        <taxon>Pentapetalae</taxon>
        <taxon>rosids</taxon>
        <taxon>malvids</taxon>
        <taxon>Brassicales</taxon>
        <taxon>Brassicaceae</taxon>
        <taxon>Brassiceae</taxon>
        <taxon>Brassica</taxon>
    </lineage>
</organism>
<accession>A0A3P6DK35</accession>
<gene>
    <name evidence="1" type="ORF">BOLC2T09780H</name>
</gene>
<evidence type="ECO:0000313" key="1">
    <source>
        <dbReference type="EMBL" id="VDD23871.1"/>
    </source>
</evidence>
<dbReference type="AlphaFoldDB" id="A0A3P6DK35"/>
<name>A0A3P6DK35_BRAOL</name>
<proteinExistence type="predicted"/>
<sequence length="125" mass="14501">MMFAASLYSSMFSSSFVHSITVKIPNLFVIERAASVKRGIIFLIQQEHHGARKNIVATLRWISKKWIRKHQRKSNIIKTTVFHFTLQEAEGNKENERKGDDEVMLNALLIWLALIQVEPRPNRAK</sequence>
<protein>
    <submittedName>
        <fullName evidence="1">Uncharacterized protein</fullName>
    </submittedName>
</protein>